<name>A0ABX8NNU0_9PSED</name>
<reference evidence="1 2" key="1">
    <citation type="journal article" date="2021" name="Microorganisms">
        <title>The Ever-Expanding Pseudomonas Genus: Description of 43 New Species and Partition of the Pseudomonas putida Group.</title>
        <authorList>
            <person name="Girard L."/>
            <person name="Lood C."/>
            <person name="Hofte M."/>
            <person name="Vandamme P."/>
            <person name="Rokni-Zadeh H."/>
            <person name="van Noort V."/>
            <person name="Lavigne R."/>
            <person name="De Mot R."/>
        </authorList>
    </citation>
    <scope>NUCLEOTIDE SEQUENCE [LARGE SCALE GENOMIC DNA]</scope>
    <source>
        <strain evidence="1 2">COW77</strain>
    </source>
</reference>
<evidence type="ECO:0000313" key="1">
    <source>
        <dbReference type="EMBL" id="QXH57710.1"/>
    </source>
</evidence>
<dbReference type="Proteomes" id="UP000824010">
    <property type="component" value="Chromosome"/>
</dbReference>
<sequence>MRRRAYLWLGLVFCLTLVVELPARWLVAGLRLPAEGVNGSVWQGQFARLGPVGPVQWTWRPWQRDLQVRLGFQGQGWQGRLSGWPWRWQVDLQALGVQPSVVGGYRLAGQWQGDIKLQGSGQRCLAAEGRITVADLALSAPWSLALGQGTLRMDCAQGWRLNAELVRQGQHRMDLEADLAARRAQVDFALQADAALTPVLRGLQWLGPEDTAGQRRLGW</sequence>
<proteinExistence type="predicted"/>
<protein>
    <submittedName>
        <fullName evidence="1">Type II secretion system protein N</fullName>
    </submittedName>
</protein>
<gene>
    <name evidence="1" type="ORF">KSS90_05780</name>
</gene>
<accession>A0ABX8NNU0</accession>
<evidence type="ECO:0000313" key="2">
    <source>
        <dbReference type="Proteomes" id="UP000824010"/>
    </source>
</evidence>
<organism evidence="1 2">
    <name type="scientific">Pseudomonas maumuensis</name>
    <dbReference type="NCBI Taxonomy" id="2842354"/>
    <lineage>
        <taxon>Bacteria</taxon>
        <taxon>Pseudomonadati</taxon>
        <taxon>Pseudomonadota</taxon>
        <taxon>Gammaproteobacteria</taxon>
        <taxon>Pseudomonadales</taxon>
        <taxon>Pseudomonadaceae</taxon>
        <taxon>Pseudomonas</taxon>
    </lineage>
</organism>
<keyword evidence="2" id="KW-1185">Reference proteome</keyword>
<dbReference type="EMBL" id="CP077077">
    <property type="protein sequence ID" value="QXH57710.1"/>
    <property type="molecule type" value="Genomic_DNA"/>
</dbReference>